<feature type="domain" description="CBS" evidence="10">
    <location>
        <begin position="111"/>
        <end position="167"/>
    </location>
</feature>
<comment type="subunit">
    <text evidence="9">Homodimer.</text>
</comment>
<dbReference type="Gene3D" id="1.10.357.20">
    <property type="entry name" value="SLC41 divalent cation transporters, integral membrane domain"/>
    <property type="match status" value="1"/>
</dbReference>
<evidence type="ECO:0000313" key="12">
    <source>
        <dbReference type="Proteomes" id="UP000366051"/>
    </source>
</evidence>
<keyword evidence="9" id="KW-0479">Metal-binding</keyword>
<evidence type="ECO:0000256" key="3">
    <source>
        <dbReference type="ARBA" id="ARBA00022448"/>
    </source>
</evidence>
<dbReference type="GO" id="GO:0015095">
    <property type="term" value="F:magnesium ion transmembrane transporter activity"/>
    <property type="evidence" value="ECO:0007669"/>
    <property type="project" value="UniProtKB-UniRule"/>
</dbReference>
<feature type="domain" description="CBS" evidence="10">
    <location>
        <begin position="47"/>
        <end position="109"/>
    </location>
</feature>
<protein>
    <recommendedName>
        <fullName evidence="9">Magnesium transporter MgtE</fullName>
    </recommendedName>
</protein>
<dbReference type="InterPro" id="IPR000644">
    <property type="entry name" value="CBS_dom"/>
</dbReference>
<dbReference type="SUPFAM" id="SSF161093">
    <property type="entry name" value="MgtE membrane domain-like"/>
    <property type="match status" value="1"/>
</dbReference>
<evidence type="ECO:0000259" key="10">
    <source>
        <dbReference type="PROSITE" id="PS51371"/>
    </source>
</evidence>
<evidence type="ECO:0000256" key="1">
    <source>
        <dbReference type="ARBA" id="ARBA00004141"/>
    </source>
</evidence>
<reference evidence="12" key="1">
    <citation type="submission" date="2019-11" db="EMBL/GenBank/DDBJ databases">
        <title>Genome sequence of Heliorestis convoluta strain HH, an alkaliphilic and minimalistic phototrophic bacterium from a soda lake in Egypt.</title>
        <authorList>
            <person name="Dewey E.D."/>
            <person name="Stokes L.M."/>
            <person name="Burchell B.M."/>
            <person name="Shaffer K.N."/>
            <person name="Huntington A.M."/>
            <person name="Baker J.M."/>
            <person name="Nadendla S."/>
            <person name="Giglio M.G."/>
            <person name="Touchman J.W."/>
            <person name="Blankenship R.E."/>
            <person name="Madigan M.T."/>
            <person name="Sattley W.M."/>
        </authorList>
    </citation>
    <scope>NUCLEOTIDE SEQUENCE [LARGE SCALE GENOMIC DNA]</scope>
    <source>
        <strain evidence="12">HH</strain>
    </source>
</reference>
<dbReference type="EMBL" id="CP045875">
    <property type="protein sequence ID" value="QGG46649.1"/>
    <property type="molecule type" value="Genomic_DNA"/>
</dbReference>
<dbReference type="Pfam" id="PF00571">
    <property type="entry name" value="CBS"/>
    <property type="match status" value="2"/>
</dbReference>
<dbReference type="OrthoDB" id="9790355at2"/>
<evidence type="ECO:0000313" key="11">
    <source>
        <dbReference type="EMBL" id="QGG46649.1"/>
    </source>
</evidence>
<feature type="transmembrane region" description="Helical" evidence="9">
    <location>
        <begin position="295"/>
        <end position="321"/>
    </location>
</feature>
<feature type="transmembrane region" description="Helical" evidence="9">
    <location>
        <begin position="195"/>
        <end position="215"/>
    </location>
</feature>
<keyword evidence="4 9" id="KW-0812">Transmembrane</keyword>
<organism evidence="11 12">
    <name type="scientific">Heliorestis convoluta</name>
    <dbReference type="NCBI Taxonomy" id="356322"/>
    <lineage>
        <taxon>Bacteria</taxon>
        <taxon>Bacillati</taxon>
        <taxon>Bacillota</taxon>
        <taxon>Clostridia</taxon>
        <taxon>Eubacteriales</taxon>
        <taxon>Heliobacteriaceae</taxon>
        <taxon>Heliorestis</taxon>
    </lineage>
</organism>
<dbReference type="InterPro" id="IPR046342">
    <property type="entry name" value="CBS_dom_sf"/>
</dbReference>
<dbReference type="AlphaFoldDB" id="A0A5Q2MZ06"/>
<evidence type="ECO:0000256" key="5">
    <source>
        <dbReference type="ARBA" id="ARBA00022842"/>
    </source>
</evidence>
<dbReference type="CDD" id="cd04606">
    <property type="entry name" value="CBS_pair_Mg_transporter"/>
    <property type="match status" value="1"/>
</dbReference>
<keyword evidence="7 9" id="KW-0472">Membrane</keyword>
<comment type="similarity">
    <text evidence="2 9">Belongs to the SLC41A transporter family.</text>
</comment>
<dbReference type="PANTHER" id="PTHR41394:SF8">
    <property type="entry name" value="MAGNESIUM TRANSPORTER MGTE"/>
    <property type="match status" value="1"/>
</dbReference>
<dbReference type="Pfam" id="PF01769">
    <property type="entry name" value="MgtE"/>
    <property type="match status" value="1"/>
</dbReference>
<dbReference type="PROSITE" id="PS51371">
    <property type="entry name" value="CBS"/>
    <property type="match status" value="2"/>
</dbReference>
<gene>
    <name evidence="11" type="ORF">FTV88_0470</name>
</gene>
<dbReference type="GO" id="GO:0046872">
    <property type="term" value="F:metal ion binding"/>
    <property type="evidence" value="ECO:0007669"/>
    <property type="project" value="UniProtKB-KW"/>
</dbReference>
<dbReference type="Gene3D" id="3.10.580.10">
    <property type="entry name" value="CBS-domain"/>
    <property type="match status" value="1"/>
</dbReference>
<keyword evidence="6 9" id="KW-1133">Transmembrane helix</keyword>
<keyword evidence="5 9" id="KW-0460">Magnesium</keyword>
<dbReference type="NCBIfam" id="TIGR00400">
    <property type="entry name" value="mgtE"/>
    <property type="match status" value="1"/>
</dbReference>
<dbReference type="SUPFAM" id="SSF54631">
    <property type="entry name" value="CBS-domain pair"/>
    <property type="match status" value="1"/>
</dbReference>
<evidence type="ECO:0000256" key="7">
    <source>
        <dbReference type="ARBA" id="ARBA00023136"/>
    </source>
</evidence>
<sequence>MTKAIPFHSLSSADQDRETFRHTHFTETIDATKTADTYAPESVGTVMRDNFLAVPEEFTVAEATQFLRQNEIGQKSKYYVYVVDSWQVLKGIVPIRNLLTASENQKIAEIACPDVISVHVNEDREKVAQIIQSREFLSVPVVNDQGKLLGIINTKDILGIVEAEATEDFHKMASVSALKTSLKTASVSLLFQKRVGWLLVLVFMNIFSSTGIAFYEDTIASMVALVFFLPLLIGSSGNAGSQSATMMVRALATGDVKLRDWASFLGKELAVSGLLGLAMGLAVAGIGFYRGGAEVAVVVALTMQIVVIVGSLIGMSLPFALNKLKFDPATASGPLVTSIADIAGIMIYFSIATWYLGYVGMM</sequence>
<comment type="subcellular location">
    <subcellularLocation>
        <location evidence="9">Cell membrane</location>
        <topology evidence="9">Multi-pass membrane protein</topology>
    </subcellularLocation>
    <subcellularLocation>
        <location evidence="1">Membrane</location>
        <topology evidence="1">Multi-pass membrane protein</topology>
    </subcellularLocation>
</comment>
<evidence type="ECO:0000256" key="6">
    <source>
        <dbReference type="ARBA" id="ARBA00022989"/>
    </source>
</evidence>
<feature type="transmembrane region" description="Helical" evidence="9">
    <location>
        <begin position="333"/>
        <end position="356"/>
    </location>
</feature>
<dbReference type="InterPro" id="IPR006667">
    <property type="entry name" value="SLC41_membr_dom"/>
</dbReference>
<evidence type="ECO:0000256" key="8">
    <source>
        <dbReference type="PROSITE-ProRule" id="PRU00703"/>
    </source>
</evidence>
<dbReference type="Proteomes" id="UP000366051">
    <property type="component" value="Chromosome"/>
</dbReference>
<feature type="transmembrane region" description="Helical" evidence="9">
    <location>
        <begin position="221"/>
        <end position="239"/>
    </location>
</feature>
<keyword evidence="9" id="KW-1003">Cell membrane</keyword>
<evidence type="ECO:0000256" key="4">
    <source>
        <dbReference type="ARBA" id="ARBA00022692"/>
    </source>
</evidence>
<dbReference type="RefSeq" id="WP_153724177.1">
    <property type="nucleotide sequence ID" value="NZ_CP045875.1"/>
</dbReference>
<keyword evidence="8" id="KW-0129">CBS domain</keyword>
<keyword evidence="3 9" id="KW-0813">Transport</keyword>
<dbReference type="PANTHER" id="PTHR41394">
    <property type="entry name" value="MAGNESIUM TRANSPORTER MGTE"/>
    <property type="match status" value="1"/>
</dbReference>
<dbReference type="InterPro" id="IPR036739">
    <property type="entry name" value="SLC41_membr_dom_sf"/>
</dbReference>
<evidence type="ECO:0000256" key="2">
    <source>
        <dbReference type="ARBA" id="ARBA00009749"/>
    </source>
</evidence>
<proteinExistence type="inferred from homology"/>
<dbReference type="GO" id="GO:0005886">
    <property type="term" value="C:plasma membrane"/>
    <property type="evidence" value="ECO:0007669"/>
    <property type="project" value="UniProtKB-SubCell"/>
</dbReference>
<dbReference type="KEGG" id="hcv:FTV88_0470"/>
<accession>A0A5Q2MZ06</accession>
<dbReference type="InterPro" id="IPR006669">
    <property type="entry name" value="MgtE_transporter"/>
</dbReference>
<feature type="transmembrane region" description="Helical" evidence="9">
    <location>
        <begin position="269"/>
        <end position="289"/>
    </location>
</feature>
<keyword evidence="12" id="KW-1185">Reference proteome</keyword>
<comment type="function">
    <text evidence="9">Acts as a magnesium transporter.</text>
</comment>
<dbReference type="SMART" id="SM00116">
    <property type="entry name" value="CBS"/>
    <property type="match status" value="2"/>
</dbReference>
<evidence type="ECO:0000256" key="9">
    <source>
        <dbReference type="RuleBase" id="RU362011"/>
    </source>
</evidence>
<name>A0A5Q2MZ06_9FIRM</name>